<keyword evidence="1" id="KW-0812">Transmembrane</keyword>
<keyword evidence="1" id="KW-0472">Membrane</keyword>
<evidence type="ECO:0008006" key="4">
    <source>
        <dbReference type="Google" id="ProtNLM"/>
    </source>
</evidence>
<evidence type="ECO:0000256" key="1">
    <source>
        <dbReference type="SAM" id="Phobius"/>
    </source>
</evidence>
<feature type="transmembrane region" description="Helical" evidence="1">
    <location>
        <begin position="75"/>
        <end position="96"/>
    </location>
</feature>
<dbReference type="OrthoDB" id="388752at2759"/>
<dbReference type="Proteomes" id="UP000053239">
    <property type="component" value="Unassembled WGS sequence"/>
</dbReference>
<name>A0A0J9TLS6_PLAVI</name>
<reference evidence="2 3" key="1">
    <citation type="submission" date="2011-09" db="EMBL/GenBank/DDBJ databases">
        <title>The Genome Sequence of Plasmodium vivax North Korean.</title>
        <authorList>
            <consortium name="The Broad Institute Genome Sequencing Platform"/>
            <consortium name="The Broad Institute Genome Sequencing Center for Infectious Disease"/>
            <person name="Neafsey D."/>
            <person name="Carlton J."/>
            <person name="Barnwell J."/>
            <person name="Collins W."/>
            <person name="Escalante A."/>
            <person name="Mullikin J."/>
            <person name="Saul A."/>
            <person name="Guigo R."/>
            <person name="Camara F."/>
            <person name="Young S.K."/>
            <person name="Zeng Q."/>
            <person name="Gargeya S."/>
            <person name="Fitzgerald M."/>
            <person name="Haas B."/>
            <person name="Abouelleil A."/>
            <person name="Alvarado L."/>
            <person name="Arachchi H.M."/>
            <person name="Berlin A."/>
            <person name="Brown A."/>
            <person name="Chapman S.B."/>
            <person name="Chen Z."/>
            <person name="Dunbar C."/>
            <person name="Freedman E."/>
            <person name="Gearin G."/>
            <person name="Gellesch M."/>
            <person name="Goldberg J."/>
            <person name="Griggs A."/>
            <person name="Gujja S."/>
            <person name="Heiman D."/>
            <person name="Howarth C."/>
            <person name="Larson L."/>
            <person name="Lui A."/>
            <person name="MacDonald P.J.P."/>
            <person name="Montmayeur A."/>
            <person name="Murphy C."/>
            <person name="Neiman D."/>
            <person name="Pearson M."/>
            <person name="Priest M."/>
            <person name="Roberts A."/>
            <person name="Saif S."/>
            <person name="Shea T."/>
            <person name="Shenoy N."/>
            <person name="Sisk P."/>
            <person name="Stolte C."/>
            <person name="Sykes S."/>
            <person name="Wortman J."/>
            <person name="Nusbaum C."/>
            <person name="Birren B."/>
        </authorList>
    </citation>
    <scope>NUCLEOTIDE SEQUENCE [LARGE SCALE GENOMIC DNA]</scope>
    <source>
        <strain evidence="2 3">North Korean</strain>
    </source>
</reference>
<accession>A0A0J9TLS6</accession>
<gene>
    <name evidence="2" type="ORF">PVNG_06373</name>
</gene>
<feature type="transmembrane region" description="Helical" evidence="1">
    <location>
        <begin position="133"/>
        <end position="152"/>
    </location>
</feature>
<organism evidence="2 3">
    <name type="scientific">Plasmodium vivax North Korean</name>
    <dbReference type="NCBI Taxonomy" id="1035514"/>
    <lineage>
        <taxon>Eukaryota</taxon>
        <taxon>Sar</taxon>
        <taxon>Alveolata</taxon>
        <taxon>Apicomplexa</taxon>
        <taxon>Aconoidasida</taxon>
        <taxon>Haemosporida</taxon>
        <taxon>Plasmodiidae</taxon>
        <taxon>Plasmodium</taxon>
        <taxon>Plasmodium (Plasmodium)</taxon>
    </lineage>
</organism>
<dbReference type="EMBL" id="KQ235686">
    <property type="protein sequence ID" value="KMZ96076.1"/>
    <property type="molecule type" value="Genomic_DNA"/>
</dbReference>
<dbReference type="Pfam" id="PF12420">
    <property type="entry name" value="DUF3671"/>
    <property type="match status" value="1"/>
</dbReference>
<sequence>MSTYGNIKNRDSIKLKLYKTGYKHRYAKKKGLSKLDCYYEKKIFDKIDYINEIRKRMKNDKKSLKKMIIKEHSILLFYTLLPLFGLPFPVLLGNLFGDNPLIQLCNGGTGHTASCNNTHMTQTQYDLAFCTNAVISLSISIITICVIIYIFIKFIKYEKLKAGKGKMNFKEYCRFCKDIFYNKTN</sequence>
<dbReference type="AlphaFoldDB" id="A0A0J9TLS6"/>
<keyword evidence="1" id="KW-1133">Transmembrane helix</keyword>
<evidence type="ECO:0000313" key="3">
    <source>
        <dbReference type="Proteomes" id="UP000053239"/>
    </source>
</evidence>
<evidence type="ECO:0000313" key="2">
    <source>
        <dbReference type="EMBL" id="KMZ96076.1"/>
    </source>
</evidence>
<proteinExistence type="predicted"/>
<protein>
    <recommendedName>
        <fullName evidence="4">Variable surface protein</fullName>
    </recommendedName>
</protein>
<dbReference type="InterPro" id="IPR022139">
    <property type="entry name" value="Fam-L/Fam-M-like_plasmodium"/>
</dbReference>